<evidence type="ECO:0000313" key="2">
    <source>
        <dbReference type="Proteomes" id="UP000262440"/>
    </source>
</evidence>
<name>A0A384ZYI2_9CAUD</name>
<evidence type="ECO:0000313" key="1">
    <source>
        <dbReference type="EMBL" id="AXG67323.1"/>
    </source>
</evidence>
<organism evidence="1 2">
    <name type="scientific">Dickeya phage vB_DsoM_AD1</name>
    <dbReference type="NCBI Taxonomy" id="2283029"/>
    <lineage>
        <taxon>Viruses</taxon>
        <taxon>Duplodnaviria</taxon>
        <taxon>Heunggongvirae</taxon>
        <taxon>Uroviricota</taxon>
        <taxon>Caudoviricetes</taxon>
        <taxon>Alexandravirus</taxon>
        <taxon>Alexandravirus AD1</taxon>
    </lineage>
</organism>
<proteinExistence type="predicted"/>
<keyword evidence="2" id="KW-1185">Reference proteome</keyword>
<dbReference type="Proteomes" id="UP000262440">
    <property type="component" value="Segment"/>
</dbReference>
<accession>A0A384ZYI2</accession>
<dbReference type="EMBL" id="MH460463">
    <property type="protein sequence ID" value="AXG67323.1"/>
    <property type="molecule type" value="Genomic_DNA"/>
</dbReference>
<gene>
    <name evidence="1" type="ORF">AD1_279</name>
</gene>
<reference evidence="1 2" key="1">
    <citation type="journal article" date="2018" name="Front. Microbiol.">
        <title>Jumbo Bacteriophages Are Represented Within an Increasing Diversity of Environmental Viruses Infecting the Emerging Phytopathogen, Dickeya solani.</title>
        <authorList>
            <person name="Day A.W."/>
            <person name="Ahn J."/>
            <person name="Salmond G.P.C."/>
        </authorList>
    </citation>
    <scope>NUCLEOTIDE SEQUENCE [LARGE SCALE GENOMIC DNA]</scope>
</reference>
<protein>
    <submittedName>
        <fullName evidence="1">Uncharacterized protein</fullName>
    </submittedName>
</protein>
<sequence length="123" mass="13672">MIRQMPLQLLSKDPDVTAQSTAARLGLTNYTIIVRGDWQLICGNGADRKPRIALIGPYKINPDLTGVHILTHAGFSDIDALLALGLHRNDFRSMQKEHRARVKAVKEQKRMGNTTALDDIKGK</sequence>